<dbReference type="InterPro" id="IPR036739">
    <property type="entry name" value="SLC41_membr_dom_sf"/>
</dbReference>
<feature type="domain" description="CBS" evidence="10">
    <location>
        <begin position="202"/>
        <end position="258"/>
    </location>
</feature>
<dbReference type="PANTHER" id="PTHR43773:SF1">
    <property type="entry name" value="MAGNESIUM TRANSPORTER MGTE"/>
    <property type="match status" value="1"/>
</dbReference>
<dbReference type="RefSeq" id="WP_011228410.1">
    <property type="nucleotide sequence ID" value="NZ_AP024270.1"/>
</dbReference>
<dbReference type="InterPro" id="IPR038076">
    <property type="entry name" value="MgtE_N_sf"/>
</dbReference>
<evidence type="ECO:0000256" key="4">
    <source>
        <dbReference type="ARBA" id="ARBA00022692"/>
    </source>
</evidence>
<evidence type="ECO:0000256" key="8">
    <source>
        <dbReference type="PROSITE-ProRule" id="PRU00703"/>
    </source>
</evidence>
<evidence type="ECO:0000313" key="12">
    <source>
        <dbReference type="Proteomes" id="UP000596099"/>
    </source>
</evidence>
<sequence length="450" mass="50078">MEEKLAVSLQEALQEGDTRALREVLEEIHPQDLLALWDELKGEHRYVVLTLLPKAKAAEVLSHLSPEEQAEYLKTLPPWRLREILEELSLDDLADALQAVRKEDPAYFQRLKDLLDPRTRAEVEALARYEEDEAGGLMTPEYVAVREGMTVEEVLRFLRRAAPDAETIYYIYVVDEKGRLKGVLSLRDLIVADPRTRVAEIMNPKVVYVRTDTDQEEVARLMADYDFTVLPVVDEEGRLVGIVTVDDVLDVLEAEATEDIHKLGAVDVPDLVYSEAGPVALWLARVRWLVILILTGMVTSSILQGFESVLEAVTALAFYVPVLLGTGGNTGNQSATLIIRALATRDLDLRDWRRVFLKEMGVGLLLGLTLSFLLVGKVYWDGHPLLLPVVGVSLVLIVFFANLVGAMLPFLLRRLGVDPALVSNPLVATLSDVTGLLIYLSVARLLLEAV</sequence>
<accession>A0A7R7TE27</accession>
<comment type="subcellular location">
    <subcellularLocation>
        <location evidence="9">Cell membrane</location>
        <topology evidence="9">Multi-pass membrane protein</topology>
    </subcellularLocation>
    <subcellularLocation>
        <location evidence="1">Membrane</location>
        <topology evidence="1">Multi-pass membrane protein</topology>
    </subcellularLocation>
</comment>
<dbReference type="PROSITE" id="PS51371">
    <property type="entry name" value="CBS"/>
    <property type="match status" value="2"/>
</dbReference>
<evidence type="ECO:0000256" key="9">
    <source>
        <dbReference type="RuleBase" id="RU362011"/>
    </source>
</evidence>
<evidence type="ECO:0000256" key="3">
    <source>
        <dbReference type="ARBA" id="ARBA00022448"/>
    </source>
</evidence>
<dbReference type="CDD" id="cd04606">
    <property type="entry name" value="CBS_pair_Mg_transporter"/>
    <property type="match status" value="1"/>
</dbReference>
<dbReference type="InterPro" id="IPR006669">
    <property type="entry name" value="MgtE_transporter"/>
</dbReference>
<dbReference type="GO" id="GO:0046872">
    <property type="term" value="F:metal ion binding"/>
    <property type="evidence" value="ECO:0007669"/>
    <property type="project" value="UniProtKB-KW"/>
</dbReference>
<dbReference type="SUPFAM" id="SSF158791">
    <property type="entry name" value="MgtE N-terminal domain-like"/>
    <property type="match status" value="1"/>
</dbReference>
<dbReference type="FunFam" id="3.10.580.10:FF:000025">
    <property type="entry name" value="Magnesium transporter MgtE"/>
    <property type="match status" value="1"/>
</dbReference>
<dbReference type="GeneID" id="3168925"/>
<evidence type="ECO:0000256" key="1">
    <source>
        <dbReference type="ARBA" id="ARBA00004141"/>
    </source>
</evidence>
<name>A0A7R7TE27_THETH</name>
<dbReference type="Gene3D" id="1.10.357.20">
    <property type="entry name" value="SLC41 divalent cation transporters, integral membrane domain"/>
    <property type="match status" value="1"/>
</dbReference>
<dbReference type="SMART" id="SM00116">
    <property type="entry name" value="CBS"/>
    <property type="match status" value="2"/>
</dbReference>
<dbReference type="SUPFAM" id="SSF161093">
    <property type="entry name" value="MgtE membrane domain-like"/>
    <property type="match status" value="1"/>
</dbReference>
<evidence type="ECO:0000256" key="2">
    <source>
        <dbReference type="ARBA" id="ARBA00009749"/>
    </source>
</evidence>
<dbReference type="PANTHER" id="PTHR43773">
    <property type="entry name" value="MAGNESIUM TRANSPORTER MGTE"/>
    <property type="match status" value="1"/>
</dbReference>
<dbReference type="Pfam" id="PF01769">
    <property type="entry name" value="MgtE"/>
    <property type="match status" value="1"/>
</dbReference>
<protein>
    <recommendedName>
        <fullName evidence="9">Magnesium transporter MgtE</fullName>
    </recommendedName>
</protein>
<dbReference type="SMART" id="SM00924">
    <property type="entry name" value="MgtE_N"/>
    <property type="match status" value="1"/>
</dbReference>
<comment type="caution">
    <text evidence="9">Lacks conserved residue(s) required for the propagation of feature annotation.</text>
</comment>
<gene>
    <name evidence="11" type="ORF">TthHB5018_11440</name>
</gene>
<organism evidence="11 12">
    <name type="scientific">Thermus thermophilus</name>
    <dbReference type="NCBI Taxonomy" id="274"/>
    <lineage>
        <taxon>Bacteria</taxon>
        <taxon>Thermotogati</taxon>
        <taxon>Deinococcota</taxon>
        <taxon>Deinococci</taxon>
        <taxon>Thermales</taxon>
        <taxon>Thermaceae</taxon>
        <taxon>Thermus</taxon>
    </lineage>
</organism>
<dbReference type="InterPro" id="IPR006668">
    <property type="entry name" value="Mg_transptr_MgtE_intracell_dom"/>
</dbReference>
<keyword evidence="9" id="KW-0479">Metal-binding</keyword>
<feature type="transmembrane region" description="Helical" evidence="9">
    <location>
        <begin position="360"/>
        <end position="380"/>
    </location>
</feature>
<keyword evidence="3 9" id="KW-0813">Transport</keyword>
<comment type="function">
    <text evidence="9">Acts as a magnesium transporter.</text>
</comment>
<feature type="transmembrane region" description="Helical" evidence="9">
    <location>
        <begin position="424"/>
        <end position="447"/>
    </location>
</feature>
<dbReference type="AlphaFoldDB" id="A0A7R7TE27"/>
<dbReference type="GO" id="GO:0005886">
    <property type="term" value="C:plasma membrane"/>
    <property type="evidence" value="ECO:0007669"/>
    <property type="project" value="UniProtKB-SubCell"/>
</dbReference>
<evidence type="ECO:0000256" key="5">
    <source>
        <dbReference type="ARBA" id="ARBA00022842"/>
    </source>
</evidence>
<dbReference type="SMR" id="A0A7R7TE27"/>
<dbReference type="Proteomes" id="UP000596099">
    <property type="component" value="Chromosome"/>
</dbReference>
<dbReference type="Pfam" id="PF03448">
    <property type="entry name" value="MgtE_N"/>
    <property type="match status" value="1"/>
</dbReference>
<feature type="transmembrane region" description="Helical" evidence="9">
    <location>
        <begin position="386"/>
        <end position="412"/>
    </location>
</feature>
<dbReference type="Pfam" id="PF00571">
    <property type="entry name" value="CBS"/>
    <property type="match status" value="2"/>
</dbReference>
<keyword evidence="5 9" id="KW-0460">Magnesium</keyword>
<dbReference type="FunFam" id="1.10.357.20:FF:000014">
    <property type="entry name" value="Magnesium transporter MgtE"/>
    <property type="match status" value="1"/>
</dbReference>
<proteinExistence type="inferred from homology"/>
<dbReference type="SUPFAM" id="SSF54631">
    <property type="entry name" value="CBS-domain pair"/>
    <property type="match status" value="1"/>
</dbReference>
<keyword evidence="8" id="KW-0129">CBS domain</keyword>
<feature type="domain" description="CBS" evidence="10">
    <location>
        <begin position="138"/>
        <end position="200"/>
    </location>
</feature>
<keyword evidence="7 9" id="KW-0472">Membrane</keyword>
<dbReference type="EMBL" id="AP024270">
    <property type="protein sequence ID" value="BCP66210.1"/>
    <property type="molecule type" value="Genomic_DNA"/>
</dbReference>
<dbReference type="Gene3D" id="1.25.60.10">
    <property type="entry name" value="MgtE N-terminal domain-like"/>
    <property type="match status" value="1"/>
</dbReference>
<dbReference type="InterPro" id="IPR000644">
    <property type="entry name" value="CBS_dom"/>
</dbReference>
<dbReference type="Gene3D" id="3.10.580.10">
    <property type="entry name" value="CBS-domain"/>
    <property type="match status" value="1"/>
</dbReference>
<dbReference type="NCBIfam" id="TIGR00400">
    <property type="entry name" value="mgtE"/>
    <property type="match status" value="1"/>
</dbReference>
<dbReference type="InterPro" id="IPR046342">
    <property type="entry name" value="CBS_dom_sf"/>
</dbReference>
<dbReference type="GO" id="GO:0015095">
    <property type="term" value="F:magnesium ion transmembrane transporter activity"/>
    <property type="evidence" value="ECO:0007669"/>
    <property type="project" value="UniProtKB-UniRule"/>
</dbReference>
<comment type="subunit">
    <text evidence="9">Homodimer.</text>
</comment>
<keyword evidence="9" id="KW-1003">Cell membrane</keyword>
<keyword evidence="6 9" id="KW-1133">Transmembrane helix</keyword>
<feature type="transmembrane region" description="Helical" evidence="9">
    <location>
        <begin position="288"/>
        <end position="306"/>
    </location>
</feature>
<evidence type="ECO:0000256" key="7">
    <source>
        <dbReference type="ARBA" id="ARBA00023136"/>
    </source>
</evidence>
<evidence type="ECO:0000313" key="11">
    <source>
        <dbReference type="EMBL" id="BCP66210.1"/>
    </source>
</evidence>
<dbReference type="InterPro" id="IPR006667">
    <property type="entry name" value="SLC41_membr_dom"/>
</dbReference>
<comment type="similarity">
    <text evidence="2 9">Belongs to the SLC41A transporter family.</text>
</comment>
<evidence type="ECO:0000256" key="6">
    <source>
        <dbReference type="ARBA" id="ARBA00022989"/>
    </source>
</evidence>
<evidence type="ECO:0000259" key="10">
    <source>
        <dbReference type="PROSITE" id="PS51371"/>
    </source>
</evidence>
<keyword evidence="4 9" id="KW-0812">Transmembrane</keyword>
<reference evidence="12" key="1">
    <citation type="submission" date="2021-01" db="EMBL/GenBank/DDBJ databases">
        <title>Complete Genome Sequence of Thermus thermophilus Strain HB5018, Isolated from Mine Onsen Hot Spring.</title>
        <authorList>
            <person name="Miyazaki K."/>
            <person name="Moriya T."/>
            <person name="Nemoto N."/>
            <person name="Oshima T."/>
            <person name="Yura K."/>
            <person name="Bessho Y."/>
        </authorList>
    </citation>
    <scope>NUCLEOTIDE SEQUENCE [LARGE SCALE GENOMIC DNA]</scope>
    <source>
        <strain evidence="12">HB5018</strain>
    </source>
</reference>